<dbReference type="AlphaFoldDB" id="A0A2N8KSQ0"/>
<gene>
    <name evidence="1" type="ORF">C1O66_22635</name>
</gene>
<dbReference type="PROSITE" id="PS51257">
    <property type="entry name" value="PROKAR_LIPOPROTEIN"/>
    <property type="match status" value="1"/>
</dbReference>
<evidence type="ECO:0000313" key="2">
    <source>
        <dbReference type="Proteomes" id="UP000235916"/>
    </source>
</evidence>
<dbReference type="EMBL" id="POSP01000004">
    <property type="protein sequence ID" value="PND36479.1"/>
    <property type="molecule type" value="Genomic_DNA"/>
</dbReference>
<protein>
    <submittedName>
        <fullName evidence="1">Uncharacterized protein</fullName>
    </submittedName>
</protein>
<accession>A0A2N8KSQ0</accession>
<organism evidence="1 2">
    <name type="scientific">Kinneretia aquatilis</name>
    <dbReference type="NCBI Taxonomy" id="2070761"/>
    <lineage>
        <taxon>Bacteria</taxon>
        <taxon>Pseudomonadati</taxon>
        <taxon>Pseudomonadota</taxon>
        <taxon>Betaproteobacteria</taxon>
        <taxon>Burkholderiales</taxon>
        <taxon>Sphaerotilaceae</taxon>
        <taxon>Roseateles</taxon>
    </lineage>
</organism>
<evidence type="ECO:0000313" key="1">
    <source>
        <dbReference type="EMBL" id="PND36479.1"/>
    </source>
</evidence>
<proteinExistence type="predicted"/>
<reference evidence="1 2" key="1">
    <citation type="submission" date="2018-01" db="EMBL/GenBank/DDBJ databases">
        <title>Draft genome sequence of Paucibacter aquatile CR182 isolated from freshwater of the Nakdong River.</title>
        <authorList>
            <person name="Choi A."/>
            <person name="Chung E.J."/>
        </authorList>
    </citation>
    <scope>NUCLEOTIDE SEQUENCE [LARGE SCALE GENOMIC DNA]</scope>
    <source>
        <strain evidence="1 2">CR182</strain>
    </source>
</reference>
<keyword evidence="2" id="KW-1185">Reference proteome</keyword>
<dbReference type="RefSeq" id="WP_102770252.1">
    <property type="nucleotide sequence ID" value="NZ_POSP01000004.1"/>
</dbReference>
<name>A0A2N8KSQ0_9BURK</name>
<dbReference type="Proteomes" id="UP000235916">
    <property type="component" value="Unassembled WGS sequence"/>
</dbReference>
<comment type="caution">
    <text evidence="1">The sequence shown here is derived from an EMBL/GenBank/DDBJ whole genome shotgun (WGS) entry which is preliminary data.</text>
</comment>
<sequence>MKSRLPRREFVQSLLGLGAAPVLGTGLTACGGGGGGGDGNAVPSPAPPPPLQIKGATWSPTRDADGRVLASDWAQLPTMRWFFVSDAVLDRVIETPRYPKAKASSGDASPNIVAAWGGAAWDHQNQIMYISGGGHGDTHECETGIYALNAAQMQFRRVVNRAPLDMVQSWDFSQGEIVPRSSGNATNMPLRNGVPAAIHSYDGLVWIPPGLPGAGANAGGLFCPGNARAIVNLDSGQYSIAHWFNPTRDSANWSYCTAFLDGGAIYGPHDSFAHFRFELAASEATDWSTQSLGRLSFNAISSSTALPYANRSWTLLRERREQVCLFGDARGIRVRHGQALDAQASNWTTYHEPLSLSSSDGSHLDFNPSTLADDGALANAGMHYDHSRACIWVQSNAKDGGLYRIDGLEGRNWRVSRQAGPAALLGHQHGTWGRFRIARLAGADVAIRLSSTTEALQVLRLS</sequence>